<dbReference type="Proteomes" id="UP000024376">
    <property type="component" value="Unassembled WGS sequence"/>
</dbReference>
<sequence>MVLFEHLPLIGLALGLAHHHSGRASHSHPALPNHKHVPQISADMSPFDQTPKLIAARAADDSHETPIPVSPHHLETILERIRALEEEISNMILFKTDHSIESTSKPSTPSKPETLVVTTHETTAAPATATVGGVFMEDPADLDAPEMSTTIVTLTTLVTHTLTMMPTSIVTLTAFPTFFAEQSKSKALIPFFNVLASAHPPEATTLSDSHPLDVEPLGSLLSTDVIVEEKRPEVTPLGPGFNATATYHRVSLSAASSGFMTVRRGT</sequence>
<dbReference type="HOGENOM" id="CLU_1019636_0_0_1"/>
<reference evidence="2" key="1">
    <citation type="journal article" date="2013" name="Ind. Biotechnol.">
        <title>Comparative genomics analysis of Trichoderma reesei strains.</title>
        <authorList>
            <person name="Koike H."/>
            <person name="Aerts A."/>
            <person name="LaButti K."/>
            <person name="Grigoriev I.V."/>
            <person name="Baker S.E."/>
        </authorList>
    </citation>
    <scope>NUCLEOTIDE SEQUENCE [LARGE SCALE GENOMIC DNA]</scope>
    <source>
        <strain evidence="2">ATCC 56765 / BCRC 32924 / NRRL 11460 / Rut C-30</strain>
    </source>
</reference>
<organism evidence="1 2">
    <name type="scientific">Hypocrea jecorina (strain ATCC 56765 / BCRC 32924 / NRRL 11460 / Rut C-30)</name>
    <name type="common">Trichoderma reesei</name>
    <dbReference type="NCBI Taxonomy" id="1344414"/>
    <lineage>
        <taxon>Eukaryota</taxon>
        <taxon>Fungi</taxon>
        <taxon>Dikarya</taxon>
        <taxon>Ascomycota</taxon>
        <taxon>Pezizomycotina</taxon>
        <taxon>Sordariomycetes</taxon>
        <taxon>Hypocreomycetidae</taxon>
        <taxon>Hypocreales</taxon>
        <taxon>Hypocreaceae</taxon>
        <taxon>Trichoderma</taxon>
    </lineage>
</organism>
<dbReference type="KEGG" id="trr:M419DRAFT_133145"/>
<evidence type="ECO:0000313" key="2">
    <source>
        <dbReference type="Proteomes" id="UP000024376"/>
    </source>
</evidence>
<dbReference type="AlphaFoldDB" id="A0A024S046"/>
<dbReference type="EMBL" id="KI911160">
    <property type="protein sequence ID" value="ETR98764.1"/>
    <property type="molecule type" value="Genomic_DNA"/>
</dbReference>
<proteinExistence type="predicted"/>
<dbReference type="OrthoDB" id="4898027at2759"/>
<accession>A0A024S046</accession>
<protein>
    <submittedName>
        <fullName evidence="1">Uncharacterized protein</fullName>
    </submittedName>
</protein>
<evidence type="ECO:0000313" key="1">
    <source>
        <dbReference type="EMBL" id="ETR98764.1"/>
    </source>
</evidence>
<name>A0A024S046_HYPJR</name>
<gene>
    <name evidence="1" type="ORF">M419DRAFT_133145</name>
</gene>